<name>A0A4R7ZS54_9FIRM</name>
<keyword evidence="2" id="KW-1185">Reference proteome</keyword>
<dbReference type="RefSeq" id="WP_134168854.1">
    <property type="nucleotide sequence ID" value="NZ_SODD01000010.1"/>
</dbReference>
<dbReference type="Proteomes" id="UP000294743">
    <property type="component" value="Unassembled WGS sequence"/>
</dbReference>
<dbReference type="OrthoDB" id="2823799at2"/>
<reference evidence="1 2" key="1">
    <citation type="submission" date="2019-03" db="EMBL/GenBank/DDBJ databases">
        <title>Genomic Encyclopedia of Type Strains, Phase IV (KMG-IV): sequencing the most valuable type-strain genomes for metagenomic binning, comparative biology and taxonomic classification.</title>
        <authorList>
            <person name="Goeker M."/>
        </authorList>
    </citation>
    <scope>NUCLEOTIDE SEQUENCE [LARGE SCALE GENOMIC DNA]</scope>
    <source>
        <strain evidence="1 2">DSM 28867</strain>
    </source>
</reference>
<gene>
    <name evidence="1" type="ORF">EDD63_11019</name>
</gene>
<comment type="caution">
    <text evidence="1">The sequence shown here is derived from an EMBL/GenBank/DDBJ whole genome shotgun (WGS) entry which is preliminary data.</text>
</comment>
<organism evidence="1 2">
    <name type="scientific">Breznakia blatticola</name>
    <dbReference type="NCBI Taxonomy" id="1754012"/>
    <lineage>
        <taxon>Bacteria</taxon>
        <taxon>Bacillati</taxon>
        <taxon>Bacillota</taxon>
        <taxon>Erysipelotrichia</taxon>
        <taxon>Erysipelotrichales</taxon>
        <taxon>Erysipelotrichaceae</taxon>
        <taxon>Breznakia</taxon>
    </lineage>
</organism>
<dbReference type="AlphaFoldDB" id="A0A4R7ZS54"/>
<evidence type="ECO:0000313" key="1">
    <source>
        <dbReference type="EMBL" id="TDW20799.1"/>
    </source>
</evidence>
<dbReference type="EMBL" id="SODD01000010">
    <property type="protein sequence ID" value="TDW20799.1"/>
    <property type="molecule type" value="Genomic_DNA"/>
</dbReference>
<protein>
    <submittedName>
        <fullName evidence="1">Uncharacterized protein</fullName>
    </submittedName>
</protein>
<sequence>MKTFDKTVFKSVCHSGSYNEISTYLQDVSDADDIKKQYDDIFQKQQYVWQHDDVEINMFLHSYETYLWHAFTHQEGIEQRKAFLFDKLQSQFPNVSTWEQLEEQVVQFFEDKGYYALFGVTPPFPDLYAWKTQRKRTENVSLPYGNVQMQVYEMDDVLSHGWYHYLALKHGGAAGWVSDDGAYYFKDMYDIESEEFQVSLLKHEGQHFYDLQMYPNMKSTDLEYRAKLVELIYGTDETRLLIFVNQQSSDPNHPHGYANKVLIDALINKFFAKGAVIDETSWKLIYDDVRYYARQLLDEHSNALVHHDLSTSLI</sequence>
<accession>A0A4R7ZS54</accession>
<evidence type="ECO:0000313" key="2">
    <source>
        <dbReference type="Proteomes" id="UP000294743"/>
    </source>
</evidence>
<proteinExistence type="predicted"/>